<keyword evidence="1" id="KW-1133">Transmembrane helix</keyword>
<dbReference type="EMBL" id="DXBG01000139">
    <property type="protein sequence ID" value="HIZ65409.1"/>
    <property type="molecule type" value="Genomic_DNA"/>
</dbReference>
<proteinExistence type="predicted"/>
<feature type="transmembrane region" description="Helical" evidence="1">
    <location>
        <begin position="136"/>
        <end position="157"/>
    </location>
</feature>
<organism evidence="2 3">
    <name type="scientific">Candidatus Blautia pullicola</name>
    <dbReference type="NCBI Taxonomy" id="2838498"/>
    <lineage>
        <taxon>Bacteria</taxon>
        <taxon>Bacillati</taxon>
        <taxon>Bacillota</taxon>
        <taxon>Clostridia</taxon>
        <taxon>Lachnospirales</taxon>
        <taxon>Lachnospiraceae</taxon>
        <taxon>Blautia</taxon>
    </lineage>
</organism>
<gene>
    <name evidence="2" type="ORF">H9809_05860</name>
</gene>
<feature type="transmembrane region" description="Helical" evidence="1">
    <location>
        <begin position="53"/>
        <end position="73"/>
    </location>
</feature>
<name>A0A9D2JTK2_9FIRM</name>
<sequence>MMNYIKSEFYRITHTRDFYGYTALLIALSVLANLAICLVGETYATTSFSFSNLVANPMTFGFMGALTAGLLYEGSRKNGNLKNTIAFGVTRRKIFLGQCLVSLLAAGTAMIFTLAAWISSAILLLENRGPVKLSHLLWEVPAVILIAAACMVSQILFMEFFDKTYVSIVLWLAIWFLIPKVLFYLSFSIDFLIPIALWFPENLFSTYLSHINTQECITAWDTSQGMIRCLIMGGAGTLLFTLSGLVLLKKKDL</sequence>
<reference evidence="2" key="2">
    <citation type="submission" date="2021-04" db="EMBL/GenBank/DDBJ databases">
        <authorList>
            <person name="Gilroy R."/>
        </authorList>
    </citation>
    <scope>NUCLEOTIDE SEQUENCE</scope>
    <source>
        <strain evidence="2">1068</strain>
    </source>
</reference>
<feature type="transmembrane region" description="Helical" evidence="1">
    <location>
        <begin position="169"/>
        <end position="199"/>
    </location>
</feature>
<feature type="transmembrane region" description="Helical" evidence="1">
    <location>
        <begin position="94"/>
        <end position="124"/>
    </location>
</feature>
<feature type="transmembrane region" description="Helical" evidence="1">
    <location>
        <begin position="225"/>
        <end position="248"/>
    </location>
</feature>
<comment type="caution">
    <text evidence="2">The sequence shown here is derived from an EMBL/GenBank/DDBJ whole genome shotgun (WGS) entry which is preliminary data.</text>
</comment>
<accession>A0A9D2JTK2</accession>
<feature type="transmembrane region" description="Helical" evidence="1">
    <location>
        <begin position="21"/>
        <end position="41"/>
    </location>
</feature>
<evidence type="ECO:0000256" key="1">
    <source>
        <dbReference type="SAM" id="Phobius"/>
    </source>
</evidence>
<dbReference type="Proteomes" id="UP000824056">
    <property type="component" value="Unassembled WGS sequence"/>
</dbReference>
<dbReference type="AlphaFoldDB" id="A0A9D2JTK2"/>
<protein>
    <submittedName>
        <fullName evidence="2">ABC transporter permease</fullName>
    </submittedName>
</protein>
<reference evidence="2" key="1">
    <citation type="journal article" date="2021" name="PeerJ">
        <title>Extensive microbial diversity within the chicken gut microbiome revealed by metagenomics and culture.</title>
        <authorList>
            <person name="Gilroy R."/>
            <person name="Ravi A."/>
            <person name="Getino M."/>
            <person name="Pursley I."/>
            <person name="Horton D.L."/>
            <person name="Alikhan N.F."/>
            <person name="Baker D."/>
            <person name="Gharbi K."/>
            <person name="Hall N."/>
            <person name="Watson M."/>
            <person name="Adriaenssens E.M."/>
            <person name="Foster-Nyarko E."/>
            <person name="Jarju S."/>
            <person name="Secka A."/>
            <person name="Antonio M."/>
            <person name="Oren A."/>
            <person name="Chaudhuri R.R."/>
            <person name="La Ragione R."/>
            <person name="Hildebrand F."/>
            <person name="Pallen M.J."/>
        </authorList>
    </citation>
    <scope>NUCLEOTIDE SEQUENCE</scope>
    <source>
        <strain evidence="2">1068</strain>
    </source>
</reference>
<keyword evidence="1" id="KW-0472">Membrane</keyword>
<evidence type="ECO:0000313" key="2">
    <source>
        <dbReference type="EMBL" id="HIZ65409.1"/>
    </source>
</evidence>
<keyword evidence="1" id="KW-0812">Transmembrane</keyword>
<evidence type="ECO:0000313" key="3">
    <source>
        <dbReference type="Proteomes" id="UP000824056"/>
    </source>
</evidence>